<dbReference type="PANTHER" id="PTHR47326">
    <property type="entry name" value="TRANSPOSABLE ELEMENT TC3 TRANSPOSASE-LIKE PROTEIN"/>
    <property type="match status" value="1"/>
</dbReference>
<evidence type="ECO:0000259" key="1">
    <source>
        <dbReference type="Pfam" id="PF16087"/>
    </source>
</evidence>
<name>A0A0K2THG2_LEPSM</name>
<sequence length="222" mass="26052">DIRHNNVLQTVQLYYENQRSMKEVFNKLRPTYGPHSRPSESTIRRIIKKFEGAATCWNVPSSGSPRTARSVENIVAVAESVAEDHEESIRHRSEQLGLSLATTWRIFKKDLGLKAYKIQFMQELKPPDLRLLRAFSEWALERIQENPFFPCQILFCDEAQKVKVYVDKPATIEAFETFIERVIREILVEMLDYHRKLTPKNGPFKGQFLPTYERDYFLEIIV</sequence>
<feature type="domain" description="DUF4817" evidence="1">
    <location>
        <begin position="10"/>
        <end position="51"/>
    </location>
</feature>
<proteinExistence type="predicted"/>
<dbReference type="Pfam" id="PF16087">
    <property type="entry name" value="DUF4817"/>
    <property type="match status" value="1"/>
</dbReference>
<reference evidence="2" key="1">
    <citation type="submission" date="2014-05" db="EMBL/GenBank/DDBJ databases">
        <authorList>
            <person name="Chronopoulou M."/>
        </authorList>
    </citation>
    <scope>NUCLEOTIDE SEQUENCE</scope>
    <source>
        <tissue evidence="2">Whole organism</tissue>
    </source>
</reference>
<dbReference type="AlphaFoldDB" id="A0A0K2THG2"/>
<protein>
    <submittedName>
        <fullName evidence="2">Putative LOC100572414 [Acyrthosiphon pisum]</fullName>
    </submittedName>
</protein>
<dbReference type="OrthoDB" id="1903104at2759"/>
<dbReference type="EMBL" id="HACA01007691">
    <property type="protein sequence ID" value="CDW25052.1"/>
    <property type="molecule type" value="Transcribed_RNA"/>
</dbReference>
<accession>A0A0K2THG2</accession>
<organism evidence="2">
    <name type="scientific">Lepeophtheirus salmonis</name>
    <name type="common">Salmon louse</name>
    <name type="synonym">Caligus salmonis</name>
    <dbReference type="NCBI Taxonomy" id="72036"/>
    <lineage>
        <taxon>Eukaryota</taxon>
        <taxon>Metazoa</taxon>
        <taxon>Ecdysozoa</taxon>
        <taxon>Arthropoda</taxon>
        <taxon>Crustacea</taxon>
        <taxon>Multicrustacea</taxon>
        <taxon>Hexanauplia</taxon>
        <taxon>Copepoda</taxon>
        <taxon>Siphonostomatoida</taxon>
        <taxon>Caligidae</taxon>
        <taxon>Lepeophtheirus</taxon>
    </lineage>
</organism>
<feature type="non-terminal residue" evidence="2">
    <location>
        <position position="1"/>
    </location>
</feature>
<evidence type="ECO:0000313" key="2">
    <source>
        <dbReference type="EMBL" id="CDW25052.1"/>
    </source>
</evidence>
<dbReference type="PANTHER" id="PTHR47326:SF1">
    <property type="entry name" value="HTH PSQ-TYPE DOMAIN-CONTAINING PROTEIN"/>
    <property type="match status" value="1"/>
</dbReference>
<feature type="non-terminal residue" evidence="2">
    <location>
        <position position="222"/>
    </location>
</feature>
<dbReference type="InterPro" id="IPR032135">
    <property type="entry name" value="DUF4817"/>
</dbReference>